<dbReference type="AlphaFoldDB" id="A0A4R6JUI8"/>
<dbReference type="EMBL" id="SNWR01000001">
    <property type="protein sequence ID" value="TDO39482.1"/>
    <property type="molecule type" value="Genomic_DNA"/>
</dbReference>
<accession>A0A4R6JUI8</accession>
<dbReference type="Proteomes" id="UP000294901">
    <property type="component" value="Unassembled WGS sequence"/>
</dbReference>
<sequence>MASPHSGPAVDRLDAKRPALTHLMYALAAHNGTARLVNAESRVQDWTGQFGTGDPHRVDDTLPSFGPEQVR</sequence>
<evidence type="ECO:0000313" key="3">
    <source>
        <dbReference type="Proteomes" id="UP000294901"/>
    </source>
</evidence>
<organism evidence="2 3">
    <name type="scientific">Paractinoplanes brasiliensis</name>
    <dbReference type="NCBI Taxonomy" id="52695"/>
    <lineage>
        <taxon>Bacteria</taxon>
        <taxon>Bacillati</taxon>
        <taxon>Actinomycetota</taxon>
        <taxon>Actinomycetes</taxon>
        <taxon>Micromonosporales</taxon>
        <taxon>Micromonosporaceae</taxon>
        <taxon>Paractinoplanes</taxon>
    </lineage>
</organism>
<evidence type="ECO:0000313" key="2">
    <source>
        <dbReference type="EMBL" id="TDO39482.1"/>
    </source>
</evidence>
<feature type="region of interest" description="Disordered" evidence="1">
    <location>
        <begin position="47"/>
        <end position="71"/>
    </location>
</feature>
<gene>
    <name evidence="2" type="ORF">C8E87_3172</name>
</gene>
<name>A0A4R6JUI8_9ACTN</name>
<reference evidence="2 3" key="1">
    <citation type="submission" date="2019-03" db="EMBL/GenBank/DDBJ databases">
        <title>Sequencing the genomes of 1000 actinobacteria strains.</title>
        <authorList>
            <person name="Klenk H.-P."/>
        </authorList>
    </citation>
    <scope>NUCLEOTIDE SEQUENCE [LARGE SCALE GENOMIC DNA]</scope>
    <source>
        <strain evidence="2 3">DSM 43805</strain>
    </source>
</reference>
<proteinExistence type="predicted"/>
<protein>
    <submittedName>
        <fullName evidence="2">Uncharacterized protein</fullName>
    </submittedName>
</protein>
<comment type="caution">
    <text evidence="2">The sequence shown here is derived from an EMBL/GenBank/DDBJ whole genome shotgun (WGS) entry which is preliminary data.</text>
</comment>
<evidence type="ECO:0000256" key="1">
    <source>
        <dbReference type="SAM" id="MobiDB-lite"/>
    </source>
</evidence>
<keyword evidence="3" id="KW-1185">Reference proteome</keyword>